<feature type="domain" description="Glycoside hydrolase family 9" evidence="8">
    <location>
        <begin position="2"/>
        <end position="57"/>
    </location>
</feature>
<dbReference type="Pfam" id="PF00759">
    <property type="entry name" value="Glyco_hydro_9"/>
    <property type="match status" value="1"/>
</dbReference>
<dbReference type="GO" id="GO:0008810">
    <property type="term" value="F:cellulase activity"/>
    <property type="evidence" value="ECO:0007669"/>
    <property type="project" value="UniProtKB-EC"/>
</dbReference>
<dbReference type="InterPro" id="IPR001701">
    <property type="entry name" value="Glyco_hydro_9"/>
</dbReference>
<keyword evidence="7" id="KW-0732">Signal</keyword>
<dbReference type="InterPro" id="IPR008928">
    <property type="entry name" value="6-hairpin_glycosidase_sf"/>
</dbReference>
<dbReference type="Gene3D" id="1.50.10.10">
    <property type="match status" value="1"/>
</dbReference>
<comment type="catalytic activity">
    <reaction evidence="1">
        <text>Endohydrolysis of (1-&gt;4)-beta-D-glucosidic linkages in cellulose, lichenin and cereal beta-D-glucans.</text>
        <dbReference type="EC" id="3.2.1.4"/>
    </reaction>
</comment>
<evidence type="ECO:0000256" key="7">
    <source>
        <dbReference type="SAM" id="SignalP"/>
    </source>
</evidence>
<comment type="similarity">
    <text evidence="2">Belongs to the glycosyl hydrolase 9 (cellulase E) family.</text>
</comment>
<keyword evidence="4" id="KW-0136">Cellulose degradation</keyword>
<dbReference type="EMBL" id="CP136895">
    <property type="protein sequence ID" value="WOL10084.1"/>
    <property type="molecule type" value="Genomic_DNA"/>
</dbReference>
<evidence type="ECO:0000313" key="10">
    <source>
        <dbReference type="Proteomes" id="UP001327560"/>
    </source>
</evidence>
<dbReference type="SUPFAM" id="SSF48208">
    <property type="entry name" value="Six-hairpin glycosidases"/>
    <property type="match status" value="1"/>
</dbReference>
<evidence type="ECO:0000313" key="9">
    <source>
        <dbReference type="EMBL" id="WOL10084.1"/>
    </source>
</evidence>
<reference evidence="9 10" key="1">
    <citation type="submission" date="2023-10" db="EMBL/GenBank/DDBJ databases">
        <title>Chromosome-scale genome assembly provides insights into flower coloration mechanisms of Canna indica.</title>
        <authorList>
            <person name="Li C."/>
        </authorList>
    </citation>
    <scope>NUCLEOTIDE SEQUENCE [LARGE SCALE GENOMIC DNA]</scope>
    <source>
        <tissue evidence="9">Flower</tissue>
    </source>
</reference>
<evidence type="ECO:0000256" key="3">
    <source>
        <dbReference type="ARBA" id="ARBA00012601"/>
    </source>
</evidence>
<dbReference type="AlphaFoldDB" id="A0AAQ3KL42"/>
<name>A0AAQ3KL42_9LILI</name>
<organism evidence="9 10">
    <name type="scientific">Canna indica</name>
    <name type="common">Indian-shot</name>
    <dbReference type="NCBI Taxonomy" id="4628"/>
    <lineage>
        <taxon>Eukaryota</taxon>
        <taxon>Viridiplantae</taxon>
        <taxon>Streptophyta</taxon>
        <taxon>Embryophyta</taxon>
        <taxon>Tracheophyta</taxon>
        <taxon>Spermatophyta</taxon>
        <taxon>Magnoliopsida</taxon>
        <taxon>Liliopsida</taxon>
        <taxon>Zingiberales</taxon>
        <taxon>Cannaceae</taxon>
        <taxon>Canna</taxon>
    </lineage>
</organism>
<dbReference type="Proteomes" id="UP001327560">
    <property type="component" value="Chromosome 6"/>
</dbReference>
<evidence type="ECO:0000256" key="6">
    <source>
        <dbReference type="ARBA" id="ARBA00023326"/>
    </source>
</evidence>
<evidence type="ECO:0000256" key="4">
    <source>
        <dbReference type="ARBA" id="ARBA00023001"/>
    </source>
</evidence>
<keyword evidence="6" id="KW-0624">Polysaccharide degradation</keyword>
<protein>
    <recommendedName>
        <fullName evidence="3">cellulase</fullName>
        <ecNumber evidence="3">3.2.1.4</ecNumber>
    </recommendedName>
</protein>
<proteinExistence type="inferred from homology"/>
<gene>
    <name evidence="9" type="ORF">Cni_G18838</name>
</gene>
<keyword evidence="5" id="KW-0119">Carbohydrate metabolism</keyword>
<dbReference type="EC" id="3.2.1.4" evidence="3"/>
<keyword evidence="10" id="KW-1185">Reference proteome</keyword>
<feature type="signal peptide" evidence="7">
    <location>
        <begin position="1"/>
        <end position="15"/>
    </location>
</feature>
<evidence type="ECO:0000259" key="8">
    <source>
        <dbReference type="Pfam" id="PF00759"/>
    </source>
</evidence>
<evidence type="ECO:0000256" key="5">
    <source>
        <dbReference type="ARBA" id="ARBA00023277"/>
    </source>
</evidence>
<evidence type="ECO:0000256" key="1">
    <source>
        <dbReference type="ARBA" id="ARBA00000966"/>
    </source>
</evidence>
<sequence>MQSVTFLSFLLMVYARFLWKVNGNVQCGNKQFPASRLYDLARSQVDYIMGNNPMGMS</sequence>
<evidence type="ECO:0000256" key="2">
    <source>
        <dbReference type="ARBA" id="ARBA00007072"/>
    </source>
</evidence>
<accession>A0AAQ3KL42</accession>
<dbReference type="GO" id="GO:0030245">
    <property type="term" value="P:cellulose catabolic process"/>
    <property type="evidence" value="ECO:0007669"/>
    <property type="project" value="UniProtKB-KW"/>
</dbReference>
<dbReference type="InterPro" id="IPR012341">
    <property type="entry name" value="6hp_glycosidase-like_sf"/>
</dbReference>
<feature type="chain" id="PRO_5042926272" description="cellulase" evidence="7">
    <location>
        <begin position="16"/>
        <end position="57"/>
    </location>
</feature>